<keyword evidence="5" id="KW-0411">Iron-sulfur</keyword>
<dbReference type="CDD" id="cd21109">
    <property type="entry name" value="SPASM"/>
    <property type="match status" value="1"/>
</dbReference>
<evidence type="ECO:0000313" key="8">
    <source>
        <dbReference type="Proteomes" id="UP000032515"/>
    </source>
</evidence>
<evidence type="ECO:0000256" key="1">
    <source>
        <dbReference type="ARBA" id="ARBA00001966"/>
    </source>
</evidence>
<dbReference type="EMBL" id="JXXE01000199">
    <property type="protein sequence ID" value="KIZ44130.1"/>
    <property type="molecule type" value="Genomic_DNA"/>
</dbReference>
<proteinExistence type="predicted"/>
<dbReference type="Pfam" id="PF04055">
    <property type="entry name" value="Radical_SAM"/>
    <property type="match status" value="1"/>
</dbReference>
<evidence type="ECO:0000256" key="4">
    <source>
        <dbReference type="ARBA" id="ARBA00023004"/>
    </source>
</evidence>
<reference evidence="7 8" key="1">
    <citation type="submission" date="2014-11" db="EMBL/GenBank/DDBJ databases">
        <title>Genomics and ecophysiology of heterotrophic nitrogen fixing bacteria isolated from estuarine surface water.</title>
        <authorList>
            <person name="Bentzon-Tilia M."/>
            <person name="Severin I."/>
            <person name="Hansen L.H."/>
            <person name="Riemann L."/>
        </authorList>
    </citation>
    <scope>NUCLEOTIDE SEQUENCE [LARGE SCALE GENOMIC DNA]</scope>
    <source>
        <strain evidence="7 8">BAL398</strain>
    </source>
</reference>
<evidence type="ECO:0000256" key="5">
    <source>
        <dbReference type="ARBA" id="ARBA00023014"/>
    </source>
</evidence>
<dbReference type="GO" id="GO:0003824">
    <property type="term" value="F:catalytic activity"/>
    <property type="evidence" value="ECO:0007669"/>
    <property type="project" value="InterPro"/>
</dbReference>
<dbReference type="SFLD" id="SFLDG01067">
    <property type="entry name" value="SPASM/twitch_domain_containing"/>
    <property type="match status" value="1"/>
</dbReference>
<evidence type="ECO:0000256" key="2">
    <source>
        <dbReference type="ARBA" id="ARBA00022691"/>
    </source>
</evidence>
<organism evidence="7 8">
    <name type="scientific">Rhodopseudomonas palustris</name>
    <dbReference type="NCBI Taxonomy" id="1076"/>
    <lineage>
        <taxon>Bacteria</taxon>
        <taxon>Pseudomonadati</taxon>
        <taxon>Pseudomonadota</taxon>
        <taxon>Alphaproteobacteria</taxon>
        <taxon>Hyphomicrobiales</taxon>
        <taxon>Nitrobacteraceae</taxon>
        <taxon>Rhodopseudomonas</taxon>
    </lineage>
</organism>
<dbReference type="Proteomes" id="UP000032515">
    <property type="component" value="Unassembled WGS sequence"/>
</dbReference>
<dbReference type="InterPro" id="IPR013785">
    <property type="entry name" value="Aldolase_TIM"/>
</dbReference>
<comment type="caution">
    <text evidence="7">The sequence shown here is derived from an EMBL/GenBank/DDBJ whole genome shotgun (WGS) entry which is preliminary data.</text>
</comment>
<keyword evidence="3" id="KW-0479">Metal-binding</keyword>
<dbReference type="InterPro" id="IPR050377">
    <property type="entry name" value="Radical_SAM_PqqE_MftC-like"/>
</dbReference>
<keyword evidence="2" id="KW-0949">S-adenosyl-L-methionine</keyword>
<dbReference type="PANTHER" id="PTHR11228">
    <property type="entry name" value="RADICAL SAM DOMAIN PROTEIN"/>
    <property type="match status" value="1"/>
</dbReference>
<dbReference type="SUPFAM" id="SSF102114">
    <property type="entry name" value="Radical SAM enzymes"/>
    <property type="match status" value="1"/>
</dbReference>
<evidence type="ECO:0000256" key="3">
    <source>
        <dbReference type="ARBA" id="ARBA00022723"/>
    </source>
</evidence>
<dbReference type="AlphaFoldDB" id="A0A0D7EU76"/>
<dbReference type="GO" id="GO:0051536">
    <property type="term" value="F:iron-sulfur cluster binding"/>
    <property type="evidence" value="ECO:0007669"/>
    <property type="project" value="UniProtKB-KW"/>
</dbReference>
<sequence length="358" mass="39623">MGARSGDLISLDLSRPFRPEGGPRDLGLMVFGVEAPSDHAMNYHKREVGLRELPLVADYTPSEMTIAVTDKCNLRCVTCYAHHGQEGDNNAGLEDFPPELIPKIRDAAMGAARIQIHGGAGEPLMARKFWDWFTLLEGNPGAKIEFNTNGLTFSSKNIERLLKHNVDHISVSFDAATPETYADIRGGDFARLLANMKELVRQRATSANPIRILFNMTVTKANVADAPKLVRLAHEIGVDGVELYHLNSGEAFDWSVAKNGKVFDYRDNLPENNPELIRPFIEEAIAIAAGLGLYLFVDPRFQVTLYGRANELTEKLPEYSECRAPWHWMAFEANADVKPCCMAAKPIANLKASSALEI</sequence>
<accession>A0A0D7EU76</accession>
<dbReference type="GO" id="GO:0046872">
    <property type="term" value="F:metal ion binding"/>
    <property type="evidence" value="ECO:0007669"/>
    <property type="project" value="UniProtKB-KW"/>
</dbReference>
<dbReference type="PROSITE" id="PS51918">
    <property type="entry name" value="RADICAL_SAM"/>
    <property type="match status" value="1"/>
</dbReference>
<feature type="non-terminal residue" evidence="7">
    <location>
        <position position="358"/>
    </location>
</feature>
<dbReference type="InterPro" id="IPR058240">
    <property type="entry name" value="rSAM_sf"/>
</dbReference>
<evidence type="ECO:0000313" key="7">
    <source>
        <dbReference type="EMBL" id="KIZ44130.1"/>
    </source>
</evidence>
<keyword evidence="4" id="KW-0408">Iron</keyword>
<dbReference type="PANTHER" id="PTHR11228:SF34">
    <property type="entry name" value="TUNGSTEN-CONTAINING ALDEHYDE FERREDOXIN OXIDOREDUCTASE COFACTOR MODIFYING PROTEIN"/>
    <property type="match status" value="1"/>
</dbReference>
<gene>
    <name evidence="7" type="ORF">OO17_10275</name>
</gene>
<protein>
    <recommendedName>
        <fullName evidence="6">Radical SAM core domain-containing protein</fullName>
    </recommendedName>
</protein>
<feature type="domain" description="Radical SAM core" evidence="6">
    <location>
        <begin position="56"/>
        <end position="300"/>
    </location>
</feature>
<name>A0A0D7EU76_RHOPL</name>
<comment type="cofactor">
    <cofactor evidence="1">
        <name>[4Fe-4S] cluster</name>
        <dbReference type="ChEBI" id="CHEBI:49883"/>
    </cofactor>
</comment>
<dbReference type="SFLD" id="SFLDS00029">
    <property type="entry name" value="Radical_SAM"/>
    <property type="match status" value="1"/>
</dbReference>
<dbReference type="CDD" id="cd01335">
    <property type="entry name" value="Radical_SAM"/>
    <property type="match status" value="1"/>
</dbReference>
<dbReference type="Gene3D" id="3.20.20.70">
    <property type="entry name" value="Aldolase class I"/>
    <property type="match status" value="1"/>
</dbReference>
<dbReference type="InterPro" id="IPR007197">
    <property type="entry name" value="rSAM"/>
</dbReference>
<evidence type="ECO:0000259" key="6">
    <source>
        <dbReference type="PROSITE" id="PS51918"/>
    </source>
</evidence>